<organism evidence="1 2">
    <name type="scientific">Aristaeella lactis</name>
    <dbReference type="NCBI Taxonomy" id="3046383"/>
    <lineage>
        <taxon>Bacteria</taxon>
        <taxon>Bacillati</taxon>
        <taxon>Bacillota</taxon>
        <taxon>Clostridia</taxon>
        <taxon>Eubacteriales</taxon>
        <taxon>Aristaeellaceae</taxon>
        <taxon>Aristaeella</taxon>
    </lineage>
</organism>
<name>A0AC61PI02_9FIRM</name>
<comment type="caution">
    <text evidence="1">The sequence shown here is derived from an EMBL/GenBank/DDBJ whole genome shotgun (WGS) entry which is preliminary data.</text>
</comment>
<gene>
    <name evidence="1" type="ORF">SAMN06297397_0416</name>
</gene>
<protein>
    <submittedName>
        <fullName evidence="1">Ribonuclease inhibitor</fullName>
    </submittedName>
</protein>
<keyword evidence="2" id="KW-1185">Reference proteome</keyword>
<proteinExistence type="predicted"/>
<dbReference type="EMBL" id="FWXZ01000001">
    <property type="protein sequence ID" value="SMC37862.1"/>
    <property type="molecule type" value="Genomic_DNA"/>
</dbReference>
<evidence type="ECO:0000313" key="1">
    <source>
        <dbReference type="EMBL" id="SMC37862.1"/>
    </source>
</evidence>
<evidence type="ECO:0000313" key="2">
    <source>
        <dbReference type="Proteomes" id="UP000192328"/>
    </source>
</evidence>
<sequence>MQTIMIDGSRYDSPRELHLALKQMLSLPSYYGMNADALNDCLSERTQPVNLWVFDPGSGDVASAVSVICEVFRDNGGNVKEL</sequence>
<dbReference type="Proteomes" id="UP000192328">
    <property type="component" value="Unassembled WGS sequence"/>
</dbReference>
<accession>A0AC61PI02</accession>
<reference evidence="1" key="1">
    <citation type="submission" date="2017-04" db="EMBL/GenBank/DDBJ databases">
        <authorList>
            <person name="Varghese N."/>
            <person name="Submissions S."/>
        </authorList>
    </citation>
    <scope>NUCLEOTIDE SEQUENCE</scope>
    <source>
        <strain evidence="1">WTE2008</strain>
    </source>
</reference>